<feature type="transmembrane region" description="Helical" evidence="1">
    <location>
        <begin position="205"/>
        <end position="221"/>
    </location>
</feature>
<sequence>MNVGKNKMSIYANALGLTSMLVPTMIYLSDISAETNGPGRLVAAVSSSLFSIFMLVYWIVRNWCVNLSSCGSKQYFFYLTLIVLCTAGLATCVGETFLYGLHDDGVDVLKMFATFSSISYLRFKCLGLLPRPVYRSSGVGNAVSIASIIMVVCAIAINAKTNDMLVVSWSFVLSGVVLASISLAEEILLSRERDIWDVSKNQLRSFDIVQLILFSLAYYWPDRSRF</sequence>
<dbReference type="AlphaFoldDB" id="M1KAJ8"/>
<keyword evidence="1" id="KW-0812">Transmembrane</keyword>
<dbReference type="VEuPathDB" id="MicrosporidiaDB:AEWR_090040"/>
<keyword evidence="1" id="KW-0472">Membrane</keyword>
<feature type="transmembrane region" description="Helical" evidence="1">
    <location>
        <begin position="75"/>
        <end position="99"/>
    </location>
</feature>
<name>M1KAJ8_ENCCN</name>
<dbReference type="EMBL" id="KC513614">
    <property type="protein sequence ID" value="AGE96240.1"/>
    <property type="molecule type" value="Genomic_DNA"/>
</dbReference>
<protein>
    <submittedName>
        <fullName evidence="2">Uncharacterized protein</fullName>
    </submittedName>
</protein>
<feature type="transmembrane region" description="Helical" evidence="1">
    <location>
        <begin position="41"/>
        <end position="63"/>
    </location>
</feature>
<reference evidence="2" key="1">
    <citation type="journal article" date="2013" name="Eukaryot. Cell">
        <title>Extremely Reduced Levels of Heterozygosity in the Vertebrate Pathogen Encephalitozoon cuniculi.</title>
        <authorList>
            <person name="Selman M."/>
            <person name="Sak B."/>
            <person name="Kvac M."/>
            <person name="Farinelli L."/>
            <person name="Weiss L.M."/>
            <person name="Corradi N."/>
        </authorList>
    </citation>
    <scope>NUCLEOTIDE SEQUENCE</scope>
</reference>
<accession>M1KAJ8</accession>
<feature type="transmembrane region" description="Helical" evidence="1">
    <location>
        <begin position="165"/>
        <end position="184"/>
    </location>
</feature>
<evidence type="ECO:0000313" key="2">
    <source>
        <dbReference type="EMBL" id="AGE96240.1"/>
    </source>
</evidence>
<dbReference type="VEuPathDB" id="MicrosporidiaDB:AEWD_090040"/>
<dbReference type="VEuPathDB" id="MicrosporidiaDB:AEWQ_090050"/>
<proteinExistence type="predicted"/>
<dbReference type="VEuPathDB" id="MicrosporidiaDB:ECU09_0040"/>
<evidence type="ECO:0000256" key="1">
    <source>
        <dbReference type="SAM" id="Phobius"/>
    </source>
</evidence>
<organism evidence="2">
    <name type="scientific">Encephalitozoon cuniculi</name>
    <name type="common">Microsporidian parasite</name>
    <dbReference type="NCBI Taxonomy" id="6035"/>
    <lineage>
        <taxon>Eukaryota</taxon>
        <taxon>Fungi</taxon>
        <taxon>Fungi incertae sedis</taxon>
        <taxon>Microsporidia</taxon>
        <taxon>Unikaryonidae</taxon>
        <taxon>Encephalitozoon</taxon>
    </lineage>
</organism>
<gene>
    <name evidence="2" type="ORF">ECU09_0040</name>
</gene>
<keyword evidence="1" id="KW-1133">Transmembrane helix</keyword>
<feature type="transmembrane region" description="Helical" evidence="1">
    <location>
        <begin position="12"/>
        <end position="29"/>
    </location>
</feature>
<dbReference type="VEuPathDB" id="MicrosporidiaDB:M970_090040"/>
<feature type="transmembrane region" description="Helical" evidence="1">
    <location>
        <begin position="141"/>
        <end position="159"/>
    </location>
</feature>